<dbReference type="InterPro" id="IPR051839">
    <property type="entry name" value="RD_transcriptional_regulator"/>
</dbReference>
<keyword evidence="4" id="KW-1185">Reference proteome</keyword>
<dbReference type="SUPFAM" id="SSF46689">
    <property type="entry name" value="Homeodomain-like"/>
    <property type="match status" value="1"/>
</dbReference>
<comment type="similarity">
    <text evidence="1">Belongs to the transposase 8 family.</text>
</comment>
<dbReference type="GO" id="GO:0003677">
    <property type="term" value="F:DNA binding"/>
    <property type="evidence" value="ECO:0007669"/>
    <property type="project" value="InterPro"/>
</dbReference>
<accession>A0A853INE4</accession>
<feature type="coiled-coil region" evidence="2">
    <location>
        <begin position="62"/>
        <end position="89"/>
    </location>
</feature>
<dbReference type="PANTHER" id="PTHR33215:SF13">
    <property type="entry name" value="PROTEIN DISTAL ANTENNA"/>
    <property type="match status" value="1"/>
</dbReference>
<dbReference type="InterPro" id="IPR002514">
    <property type="entry name" value="Transposase_8"/>
</dbReference>
<gene>
    <name evidence="3" type="ORF">H0A36_25385</name>
</gene>
<proteinExistence type="inferred from homology"/>
<dbReference type="InterPro" id="IPR009057">
    <property type="entry name" value="Homeodomain-like_sf"/>
</dbReference>
<keyword evidence="2" id="KW-0175">Coiled coil</keyword>
<dbReference type="PANTHER" id="PTHR33215">
    <property type="entry name" value="PROTEIN DISTAL ANTENNA"/>
    <property type="match status" value="1"/>
</dbReference>
<dbReference type="GO" id="GO:0006313">
    <property type="term" value="P:DNA transposition"/>
    <property type="evidence" value="ECO:0007669"/>
    <property type="project" value="InterPro"/>
</dbReference>
<evidence type="ECO:0000313" key="4">
    <source>
        <dbReference type="Proteomes" id="UP000569732"/>
    </source>
</evidence>
<comment type="caution">
    <text evidence="3">The sequence shown here is derived from an EMBL/GenBank/DDBJ whole genome shotgun (WGS) entry which is preliminary data.</text>
</comment>
<evidence type="ECO:0000256" key="1">
    <source>
        <dbReference type="ARBA" id="ARBA00009964"/>
    </source>
</evidence>
<dbReference type="Pfam" id="PF01527">
    <property type="entry name" value="HTH_Tnp_1"/>
    <property type="match status" value="1"/>
</dbReference>
<organism evidence="3 4">
    <name type="scientific">Spartinivicinus marinus</name>
    <dbReference type="NCBI Taxonomy" id="2994442"/>
    <lineage>
        <taxon>Bacteria</taxon>
        <taxon>Pseudomonadati</taxon>
        <taxon>Pseudomonadota</taxon>
        <taxon>Gammaproteobacteria</taxon>
        <taxon>Oceanospirillales</taxon>
        <taxon>Zooshikellaceae</taxon>
        <taxon>Spartinivicinus</taxon>
    </lineage>
</organism>
<reference evidence="3 4" key="1">
    <citation type="submission" date="2020-07" db="EMBL/GenBank/DDBJ databases">
        <title>Endozoicomonas sp. nov., isolated from sediment.</title>
        <authorList>
            <person name="Gu T."/>
        </authorList>
    </citation>
    <scope>NUCLEOTIDE SEQUENCE [LARGE SCALE GENOMIC DNA]</scope>
    <source>
        <strain evidence="3 4">SM1973</strain>
    </source>
</reference>
<dbReference type="RefSeq" id="WP_180571350.1">
    <property type="nucleotide sequence ID" value="NZ_JACCKB010000076.1"/>
</dbReference>
<name>A0A853INE4_9GAMM</name>
<sequence>MSEKKSKNYTAEFKESAVKLAVESDQPVVQTARELEVNVNTLYTWIDKYHHSKQGNKTAKNEEHLYDELKRLRKENARLKEERAILKKAAAFFAKEHH</sequence>
<dbReference type="EMBL" id="JACCKB010000076">
    <property type="protein sequence ID" value="NYZ69356.1"/>
    <property type="molecule type" value="Genomic_DNA"/>
</dbReference>
<protein>
    <submittedName>
        <fullName evidence="3">Transposase</fullName>
    </submittedName>
</protein>
<dbReference type="Proteomes" id="UP000569732">
    <property type="component" value="Unassembled WGS sequence"/>
</dbReference>
<dbReference type="Gene3D" id="1.10.10.60">
    <property type="entry name" value="Homeodomain-like"/>
    <property type="match status" value="1"/>
</dbReference>
<evidence type="ECO:0000313" key="3">
    <source>
        <dbReference type="EMBL" id="NYZ69356.1"/>
    </source>
</evidence>
<dbReference type="AlphaFoldDB" id="A0A853INE4"/>
<dbReference type="GO" id="GO:0004803">
    <property type="term" value="F:transposase activity"/>
    <property type="evidence" value="ECO:0007669"/>
    <property type="project" value="InterPro"/>
</dbReference>
<evidence type="ECO:0000256" key="2">
    <source>
        <dbReference type="SAM" id="Coils"/>
    </source>
</evidence>